<evidence type="ECO:0000313" key="2">
    <source>
        <dbReference type="Proteomes" id="UP000030351"/>
    </source>
</evidence>
<proteinExistence type="predicted"/>
<evidence type="ECO:0008006" key="3">
    <source>
        <dbReference type="Google" id="ProtNLM"/>
    </source>
</evidence>
<dbReference type="Proteomes" id="UP000030351">
    <property type="component" value="Unassembled WGS sequence"/>
</dbReference>
<keyword evidence="2" id="KW-1185">Reference proteome</keyword>
<dbReference type="AlphaFoldDB" id="A0A0A3ZBS5"/>
<sequence length="64" mass="7100">MSETPHPVFSVGSESQDDILALADAFSLPGWSYVDIARQERLSTIIARWPLLEELVSQAGIKEQ</sequence>
<name>A0A0A3ZBS5_9GAMM</name>
<dbReference type="RefSeq" id="WP_034889158.1">
    <property type="nucleotide sequence ID" value="NZ_JRUQ01000019.1"/>
</dbReference>
<protein>
    <recommendedName>
        <fullName evidence="3">Cellulose biosynthesis protein BcsR</fullName>
    </recommendedName>
</protein>
<gene>
    <name evidence="1" type="ORF">NG99_05380</name>
</gene>
<dbReference type="OrthoDB" id="6636615at2"/>
<comment type="caution">
    <text evidence="1">The sequence shown here is derived from an EMBL/GenBank/DDBJ whole genome shotgun (WGS) entry which is preliminary data.</text>
</comment>
<evidence type="ECO:0000313" key="1">
    <source>
        <dbReference type="EMBL" id="KGT95071.1"/>
    </source>
</evidence>
<dbReference type="EMBL" id="JRUQ01000019">
    <property type="protein sequence ID" value="KGT95071.1"/>
    <property type="molecule type" value="Genomic_DNA"/>
</dbReference>
<dbReference type="InterPro" id="IPR024487">
    <property type="entry name" value="CBP_BcsR"/>
</dbReference>
<accession>A0A0A3ZBS5</accession>
<dbReference type="STRING" id="371042.NG99_05380"/>
<dbReference type="Pfam" id="PF10945">
    <property type="entry name" value="CBP_BcsR"/>
    <property type="match status" value="1"/>
</dbReference>
<reference evidence="1 2" key="1">
    <citation type="submission" date="2014-10" db="EMBL/GenBank/DDBJ databases">
        <title>Genome sequence of Erwinia typographi M043b.</title>
        <authorList>
            <person name="Chan K.-G."/>
            <person name="Tan W.-S."/>
        </authorList>
    </citation>
    <scope>NUCLEOTIDE SEQUENCE [LARGE SCALE GENOMIC DNA]</scope>
    <source>
        <strain evidence="1 2">M043b</strain>
    </source>
</reference>
<dbReference type="NCBIfam" id="NF040717">
    <property type="entry name" value="BcsR_only"/>
    <property type="match status" value="1"/>
</dbReference>
<dbReference type="eggNOG" id="ENOG503290Z">
    <property type="taxonomic scope" value="Bacteria"/>
</dbReference>
<organism evidence="1 2">
    <name type="scientific">Erwinia typographi</name>
    <dbReference type="NCBI Taxonomy" id="371042"/>
    <lineage>
        <taxon>Bacteria</taxon>
        <taxon>Pseudomonadati</taxon>
        <taxon>Pseudomonadota</taxon>
        <taxon>Gammaproteobacteria</taxon>
        <taxon>Enterobacterales</taxon>
        <taxon>Erwiniaceae</taxon>
        <taxon>Erwinia</taxon>
    </lineage>
</organism>